<dbReference type="InterPro" id="IPR003507">
    <property type="entry name" value="S66_fam"/>
</dbReference>
<dbReference type="SUPFAM" id="SSF52317">
    <property type="entry name" value="Class I glutamine amidotransferase-like"/>
    <property type="match status" value="1"/>
</dbReference>
<feature type="active site" description="Charge relay system" evidence="6">
    <location>
        <position position="311"/>
    </location>
</feature>
<evidence type="ECO:0000256" key="7">
    <source>
        <dbReference type="SAM" id="SignalP"/>
    </source>
</evidence>
<organism evidence="10 11">
    <name type="scientific">Sandaracinobacteroides saxicola</name>
    <dbReference type="NCBI Taxonomy" id="2759707"/>
    <lineage>
        <taxon>Bacteria</taxon>
        <taxon>Pseudomonadati</taxon>
        <taxon>Pseudomonadota</taxon>
        <taxon>Alphaproteobacteria</taxon>
        <taxon>Sphingomonadales</taxon>
        <taxon>Sphingosinicellaceae</taxon>
        <taxon>Sandaracinobacteroides</taxon>
    </lineage>
</organism>
<name>A0A7G5ILM8_9SPHN</name>
<evidence type="ECO:0000256" key="5">
    <source>
        <dbReference type="ARBA" id="ARBA00022825"/>
    </source>
</evidence>
<dbReference type="CDD" id="cd07025">
    <property type="entry name" value="Peptidase_S66"/>
    <property type="match status" value="1"/>
</dbReference>
<reference evidence="10 11" key="1">
    <citation type="submission" date="2020-07" db="EMBL/GenBank/DDBJ databases">
        <title>Complete genome sequence for Sandaracinobacter sp. M6.</title>
        <authorList>
            <person name="Tang Y."/>
            <person name="Liu Q."/>
            <person name="Guo Z."/>
            <person name="Lei P."/>
            <person name="Huang B."/>
        </authorList>
    </citation>
    <scope>NUCLEOTIDE SEQUENCE [LARGE SCALE GENOMIC DNA]</scope>
    <source>
        <strain evidence="10 11">M6</strain>
    </source>
</reference>
<dbReference type="PIRSF" id="PIRSF028757">
    <property type="entry name" value="LD-carboxypeptidase"/>
    <property type="match status" value="1"/>
</dbReference>
<keyword evidence="11" id="KW-1185">Reference proteome</keyword>
<dbReference type="PANTHER" id="PTHR30237">
    <property type="entry name" value="MURAMOYLTETRAPEPTIDE CARBOXYPEPTIDASE"/>
    <property type="match status" value="1"/>
</dbReference>
<evidence type="ECO:0000256" key="6">
    <source>
        <dbReference type="PIRSR" id="PIRSR028757-1"/>
    </source>
</evidence>
<dbReference type="GO" id="GO:0008236">
    <property type="term" value="F:serine-type peptidase activity"/>
    <property type="evidence" value="ECO:0007669"/>
    <property type="project" value="UniProtKB-KW"/>
</dbReference>
<keyword evidence="7" id="KW-0732">Signal</keyword>
<dbReference type="PANTHER" id="PTHR30237:SF2">
    <property type="entry name" value="MUREIN TETRAPEPTIDE CARBOXYPEPTIDASE"/>
    <property type="match status" value="1"/>
</dbReference>
<dbReference type="InterPro" id="IPR027478">
    <property type="entry name" value="LdcA_N"/>
</dbReference>
<proteinExistence type="inferred from homology"/>
<evidence type="ECO:0000313" key="11">
    <source>
        <dbReference type="Proteomes" id="UP000515292"/>
    </source>
</evidence>
<keyword evidence="5" id="KW-0720">Serine protease</keyword>
<dbReference type="Pfam" id="PF17676">
    <property type="entry name" value="Peptidase_S66C"/>
    <property type="match status" value="1"/>
</dbReference>
<dbReference type="AlphaFoldDB" id="A0A7G5ILM8"/>
<dbReference type="KEGG" id="sand:H3309_07405"/>
<feature type="chain" id="PRO_5029010420" evidence="7">
    <location>
        <begin position="23"/>
        <end position="341"/>
    </location>
</feature>
<dbReference type="EMBL" id="CP059851">
    <property type="protein sequence ID" value="QMW24270.1"/>
    <property type="molecule type" value="Genomic_DNA"/>
</dbReference>
<evidence type="ECO:0000256" key="3">
    <source>
        <dbReference type="ARBA" id="ARBA00022670"/>
    </source>
</evidence>
<dbReference type="Gene3D" id="3.50.30.60">
    <property type="entry name" value="LD-carboxypeptidase A C-terminal domain-like"/>
    <property type="match status" value="1"/>
</dbReference>
<dbReference type="Pfam" id="PF02016">
    <property type="entry name" value="Peptidase_S66"/>
    <property type="match status" value="1"/>
</dbReference>
<dbReference type="InterPro" id="IPR029062">
    <property type="entry name" value="Class_I_gatase-like"/>
</dbReference>
<evidence type="ECO:0000259" key="8">
    <source>
        <dbReference type="Pfam" id="PF02016"/>
    </source>
</evidence>
<dbReference type="Gene3D" id="3.40.50.10740">
    <property type="entry name" value="Class I glutamine amidotransferase-like"/>
    <property type="match status" value="1"/>
</dbReference>
<dbReference type="InterPro" id="IPR040449">
    <property type="entry name" value="Peptidase_S66_N"/>
</dbReference>
<dbReference type="InterPro" id="IPR027461">
    <property type="entry name" value="Carboxypeptidase_A_C_sf"/>
</dbReference>
<feature type="domain" description="LD-carboxypeptidase N-terminal" evidence="8">
    <location>
        <begin position="39"/>
        <end position="156"/>
    </location>
</feature>
<dbReference type="SUPFAM" id="SSF141986">
    <property type="entry name" value="LD-carboxypeptidase A C-terminal domain-like"/>
    <property type="match status" value="1"/>
</dbReference>
<dbReference type="RefSeq" id="WP_182298118.1">
    <property type="nucleotide sequence ID" value="NZ_CP059851.1"/>
</dbReference>
<keyword evidence="2 10" id="KW-0121">Carboxypeptidase</keyword>
<feature type="signal peptide" evidence="7">
    <location>
        <begin position="1"/>
        <end position="22"/>
    </location>
</feature>
<accession>A0A7G5ILM8</accession>
<feature type="active site" description="Charge relay system" evidence="6">
    <location>
        <position position="240"/>
    </location>
</feature>
<comment type="similarity">
    <text evidence="1">Belongs to the peptidase S66 family.</text>
</comment>
<evidence type="ECO:0000256" key="4">
    <source>
        <dbReference type="ARBA" id="ARBA00022801"/>
    </source>
</evidence>
<feature type="domain" description="LD-carboxypeptidase C-terminal" evidence="9">
    <location>
        <begin position="209"/>
        <end position="326"/>
    </location>
</feature>
<keyword evidence="3" id="KW-0645">Protease</keyword>
<dbReference type="Proteomes" id="UP000515292">
    <property type="component" value="Chromosome"/>
</dbReference>
<dbReference type="GO" id="GO:0006508">
    <property type="term" value="P:proteolysis"/>
    <property type="evidence" value="ECO:0007669"/>
    <property type="project" value="UniProtKB-KW"/>
</dbReference>
<dbReference type="GO" id="GO:0004180">
    <property type="term" value="F:carboxypeptidase activity"/>
    <property type="evidence" value="ECO:0007669"/>
    <property type="project" value="UniProtKB-KW"/>
</dbReference>
<evidence type="ECO:0000313" key="10">
    <source>
        <dbReference type="EMBL" id="QMW24270.1"/>
    </source>
</evidence>
<dbReference type="InterPro" id="IPR040921">
    <property type="entry name" value="Peptidase_S66C"/>
</dbReference>
<evidence type="ECO:0000256" key="2">
    <source>
        <dbReference type="ARBA" id="ARBA00022645"/>
    </source>
</evidence>
<gene>
    <name evidence="10" type="ORF">H3309_07405</name>
</gene>
<evidence type="ECO:0000256" key="1">
    <source>
        <dbReference type="ARBA" id="ARBA00010233"/>
    </source>
</evidence>
<evidence type="ECO:0000259" key="9">
    <source>
        <dbReference type="Pfam" id="PF17676"/>
    </source>
</evidence>
<sequence>MRFDRRMAMAGLAVGAMMPAVAKALPQRLPPRLRRGDMVGLVAPAGLIGDAFDLALVTETVAAMGLVPKVGPSVLSRDGYLAGSDAARAADVNAMYADPVVKAVFAVRGGWGCARILPLLDWGLIARNPKLLVGFSDVTALHMGFAARAGFSTIHGPNAGGDWGKLSWDSFRAVAFEGGTPLYRNPAGDDDRLVQDAGRTRTLRGGRASGRLLGGNLTVLTALMGTPWLPDFTGAILFLEDVEEAEYRIDRMMTQLALGGVLGKVAGVVFGKCTRCISQGAGLGNFTLTEVLQRHLAELGVPVFEGLMVGHVANQFSLPIGVRAEMDADAGTLRLLEPAVG</sequence>
<protein>
    <submittedName>
        <fullName evidence="10">LD-carboxypeptidase</fullName>
    </submittedName>
</protein>
<feature type="active site" description="Nucleophile" evidence="6">
    <location>
        <position position="136"/>
    </location>
</feature>
<keyword evidence="4" id="KW-0378">Hydrolase</keyword>